<dbReference type="PANTHER" id="PTHR43265:SF1">
    <property type="entry name" value="ESTERASE ESTD"/>
    <property type="match status" value="1"/>
</dbReference>
<name>A0AA45L775_9PSEU</name>
<dbReference type="Proteomes" id="UP000677152">
    <property type="component" value="Chromosome"/>
</dbReference>
<reference evidence="2" key="1">
    <citation type="submission" date="2021-04" db="EMBL/GenBank/DDBJ databases">
        <title>Genomic sequence of Actinosynnema pretiosum subsp. pretiosum ATCC 31280 (C-14919).</title>
        <authorList>
            <person name="Bai L."/>
            <person name="Wang X."/>
            <person name="Xiao Y."/>
        </authorList>
    </citation>
    <scope>NUCLEOTIDE SEQUENCE</scope>
    <source>
        <strain evidence="2">ATCC 31280</strain>
    </source>
</reference>
<protein>
    <submittedName>
        <fullName evidence="2">Alpha/beta hydrolase</fullName>
    </submittedName>
</protein>
<feature type="domain" description="Serine aminopeptidase S33" evidence="1">
    <location>
        <begin position="59"/>
        <end position="285"/>
    </location>
</feature>
<organism evidence="2 3">
    <name type="scientific">Actinosynnema pretiosum subsp. pretiosum</name>
    <dbReference type="NCBI Taxonomy" id="103721"/>
    <lineage>
        <taxon>Bacteria</taxon>
        <taxon>Bacillati</taxon>
        <taxon>Actinomycetota</taxon>
        <taxon>Actinomycetes</taxon>
        <taxon>Pseudonocardiales</taxon>
        <taxon>Pseudonocardiaceae</taxon>
        <taxon>Actinosynnema</taxon>
    </lineage>
</organism>
<sequence length="332" mass="35656">MRATIVLRRTLLALLAFALVTAGIVVLGNTFRFDQRAVEIPFGDGRLSGVLALPRDREAVGVVLVVHGDAAVDATHDGLYAPWFEGAADAGYATLSWSKPGVGGSTGDWLSQTMADRAAEVGAALDWARGRPDVPTGRVVLWGASQAGWVLPKVVAARTDVDAVVAVSPAVNWLRQGRHHLLSGLADASPQERADAVARSDRVRALLERGAPHSEHAATDPDPMTPERWGFVSRNFRSDAVDDLRAAATRHVPVHLMLAEHDRNVDAAETERAYREAFGADLTVTRHDAAHSMARPLVEDSDAVGLAVAVLWPRALLAPTAVDAHRDFLTRR</sequence>
<evidence type="ECO:0000259" key="1">
    <source>
        <dbReference type="Pfam" id="PF12146"/>
    </source>
</evidence>
<dbReference type="Gene3D" id="3.40.50.1820">
    <property type="entry name" value="alpha/beta hydrolase"/>
    <property type="match status" value="1"/>
</dbReference>
<gene>
    <name evidence="2" type="ORF">KCV87_34390</name>
</gene>
<dbReference type="InterPro" id="IPR053145">
    <property type="entry name" value="AB_hydrolase_Est10"/>
</dbReference>
<dbReference type="PANTHER" id="PTHR43265">
    <property type="entry name" value="ESTERASE ESTD"/>
    <property type="match status" value="1"/>
</dbReference>
<dbReference type="SUPFAM" id="SSF53474">
    <property type="entry name" value="alpha/beta-Hydrolases"/>
    <property type="match status" value="1"/>
</dbReference>
<keyword evidence="2" id="KW-0378">Hydrolase</keyword>
<dbReference type="InterPro" id="IPR029058">
    <property type="entry name" value="AB_hydrolase_fold"/>
</dbReference>
<accession>A0AA45L775</accession>
<proteinExistence type="predicted"/>
<dbReference type="EMBL" id="CP073249">
    <property type="protein sequence ID" value="QUF04343.1"/>
    <property type="molecule type" value="Genomic_DNA"/>
</dbReference>
<dbReference type="InterPro" id="IPR022742">
    <property type="entry name" value="Hydrolase_4"/>
</dbReference>
<dbReference type="AlphaFoldDB" id="A0AA45L775"/>
<evidence type="ECO:0000313" key="3">
    <source>
        <dbReference type="Proteomes" id="UP000677152"/>
    </source>
</evidence>
<dbReference type="GO" id="GO:0052689">
    <property type="term" value="F:carboxylic ester hydrolase activity"/>
    <property type="evidence" value="ECO:0007669"/>
    <property type="project" value="TreeGrafter"/>
</dbReference>
<dbReference type="Pfam" id="PF12146">
    <property type="entry name" value="Hydrolase_4"/>
    <property type="match status" value="1"/>
</dbReference>
<evidence type="ECO:0000313" key="2">
    <source>
        <dbReference type="EMBL" id="QUF04343.1"/>
    </source>
</evidence>